<keyword evidence="1 3" id="KW-0808">Transferase</keyword>
<dbReference type="CDD" id="cd03801">
    <property type="entry name" value="GT4_PimA-like"/>
    <property type="match status" value="1"/>
</dbReference>
<accession>A0ABX6QUN8</accession>
<evidence type="ECO:0000313" key="3">
    <source>
        <dbReference type="EMBL" id="QMV12966.1"/>
    </source>
</evidence>
<proteinExistence type="predicted"/>
<dbReference type="InterPro" id="IPR001296">
    <property type="entry name" value="Glyco_trans_1"/>
</dbReference>
<dbReference type="PANTHER" id="PTHR46401">
    <property type="entry name" value="GLYCOSYLTRANSFERASE WBBK-RELATED"/>
    <property type="match status" value="1"/>
</dbReference>
<organism evidence="3 4">
    <name type="scientific">Vibrio spartinae</name>
    <dbReference type="NCBI Taxonomy" id="1918945"/>
    <lineage>
        <taxon>Bacteria</taxon>
        <taxon>Pseudomonadati</taxon>
        <taxon>Pseudomonadota</taxon>
        <taxon>Gammaproteobacteria</taxon>
        <taxon>Vibrionales</taxon>
        <taxon>Vibrionaceae</taxon>
        <taxon>Vibrio</taxon>
    </lineage>
</organism>
<dbReference type="Pfam" id="PF00534">
    <property type="entry name" value="Glycos_transf_1"/>
    <property type="match status" value="1"/>
</dbReference>
<dbReference type="SUPFAM" id="SSF53756">
    <property type="entry name" value="UDP-Glycosyltransferase/glycogen phosphorylase"/>
    <property type="match status" value="1"/>
</dbReference>
<sequence length="319" mass="36197">MAFHTPGGGEIQLLAYKDALEKMGVEVDFFDPWNPRFTDYDVIHYFSCVGGSIHICNFVNQLNIPLVVTSSLWMTEETKELYPLGEIIDQFNVADFIVANSDIECNQLSKILNVDIDKFRTVYNGIDDIFTKKIDENLFIKKFDIKNKYILSVANIEERKNQLRLAEAMKFFPDYKLVLIGHVRDHDYYESIRLILGEQLIYVGSIEHSDPIFRSAYCGASAFVLPSTLETPGLAALEAAVMEIPLVITEVGSTTEYFLNEVSYSKPDDVSSIVSAIDNALNHTKEKNLRNLSQRIKKSFSWSSAAEKLISVYNEAMIK</sequence>
<evidence type="ECO:0000256" key="1">
    <source>
        <dbReference type="ARBA" id="ARBA00022679"/>
    </source>
</evidence>
<reference evidence="3 4" key="1">
    <citation type="journal article" date="2020" name="J. Nat. Prod.">
        <title>Genomics-Metabolomics Profiling Disclosed Marine Vibrio spartinae 3.6 as a Producer of a New Branched Side Chain Prodigiosin.</title>
        <authorList>
            <person name="Vitale G.A."/>
            <person name="Sciarretta M."/>
            <person name="Palma Esposito F."/>
            <person name="January G.G."/>
            <person name="Giaccio M."/>
            <person name="Bunk B."/>
            <person name="Sproer C."/>
            <person name="Bajerski F."/>
            <person name="Power D."/>
            <person name="Festa C."/>
            <person name="Monti M.C."/>
            <person name="D'Auria M.V."/>
            <person name="de Pascale D."/>
        </authorList>
    </citation>
    <scope>NUCLEOTIDE SEQUENCE [LARGE SCALE GENOMIC DNA]</scope>
    <source>
        <strain evidence="3 4">3.6</strain>
    </source>
</reference>
<name>A0ABX6QUN8_9VIBR</name>
<dbReference type="PANTHER" id="PTHR46401:SF2">
    <property type="entry name" value="GLYCOSYLTRANSFERASE WBBK-RELATED"/>
    <property type="match status" value="1"/>
</dbReference>
<keyword evidence="4" id="KW-1185">Reference proteome</keyword>
<evidence type="ECO:0000313" key="4">
    <source>
        <dbReference type="Proteomes" id="UP000515264"/>
    </source>
</evidence>
<dbReference type="EMBL" id="CP046268">
    <property type="protein sequence ID" value="QMV12966.1"/>
    <property type="molecule type" value="Genomic_DNA"/>
</dbReference>
<protein>
    <submittedName>
        <fullName evidence="3">D-inositol 3-phosphate glycosyltransferase</fullName>
        <ecNumber evidence="3">2.4.1.250</ecNumber>
    </submittedName>
</protein>
<keyword evidence="3" id="KW-0328">Glycosyltransferase</keyword>
<evidence type="ECO:0000259" key="2">
    <source>
        <dbReference type="Pfam" id="PF00534"/>
    </source>
</evidence>
<gene>
    <name evidence="3" type="primary">mshA</name>
    <name evidence="3" type="ORF">Vspart_00169</name>
</gene>
<dbReference type="EC" id="2.4.1.250" evidence="3"/>
<dbReference type="Proteomes" id="UP000515264">
    <property type="component" value="Chromosome 1"/>
</dbReference>
<feature type="domain" description="Glycosyl transferase family 1" evidence="2">
    <location>
        <begin position="135"/>
        <end position="297"/>
    </location>
</feature>
<dbReference type="Gene3D" id="3.40.50.2000">
    <property type="entry name" value="Glycogen Phosphorylase B"/>
    <property type="match status" value="2"/>
</dbReference>
<dbReference type="GO" id="GO:0102710">
    <property type="term" value="F:D-inositol-3-phosphate glycosyltransferase activity"/>
    <property type="evidence" value="ECO:0007669"/>
    <property type="project" value="UniProtKB-EC"/>
</dbReference>